<comment type="catalytic activity">
    <reaction evidence="7">
        <text>2 R'C(R)SH + O2 = R'C(R)S-S(R)CR' + H2O2</text>
        <dbReference type="Rhea" id="RHEA:17357"/>
        <dbReference type="ChEBI" id="CHEBI:15379"/>
        <dbReference type="ChEBI" id="CHEBI:16240"/>
        <dbReference type="ChEBI" id="CHEBI:16520"/>
        <dbReference type="ChEBI" id="CHEBI:17412"/>
        <dbReference type="EC" id="1.8.3.2"/>
    </reaction>
</comment>
<protein>
    <recommendedName>
        <fullName evidence="7">Sulfhydryl oxidase</fullName>
        <ecNumber evidence="7">1.8.3.2</ecNumber>
    </recommendedName>
</protein>
<feature type="domain" description="ERV/ALR sulfhydryl oxidase" evidence="8">
    <location>
        <begin position="25"/>
        <end position="122"/>
    </location>
</feature>
<evidence type="ECO:0000256" key="7">
    <source>
        <dbReference type="RuleBase" id="RU371123"/>
    </source>
</evidence>
<keyword evidence="4 7" id="KW-0274">FAD</keyword>
<evidence type="ECO:0000256" key="1">
    <source>
        <dbReference type="ARBA" id="ARBA00001974"/>
    </source>
</evidence>
<dbReference type="InterPro" id="IPR017905">
    <property type="entry name" value="ERV/ALR_sulphydryl_oxidase"/>
</dbReference>
<keyword evidence="5 7" id="KW-0560">Oxidoreductase</keyword>
<evidence type="ECO:0000256" key="3">
    <source>
        <dbReference type="ARBA" id="ARBA00022729"/>
    </source>
</evidence>
<sequence>MDFNLQEAYGNPFPTQADWEHCAGSNPQFRGYTCGLWTTFHALTVQAYKKALSDPKFDPTAPLAAIRNWVDYFFGCRHCRGHFLNMTTRTFRMESHVSEAILAFCQAGTTEQSSVVKYPLAR</sequence>
<dbReference type="Proteomes" id="UP000271098">
    <property type="component" value="Unassembled WGS sequence"/>
</dbReference>
<evidence type="ECO:0000313" key="9">
    <source>
        <dbReference type="EMBL" id="VDN21392.1"/>
    </source>
</evidence>
<dbReference type="GO" id="GO:0016971">
    <property type="term" value="F:flavin-dependent sulfhydryl oxidase activity"/>
    <property type="evidence" value="ECO:0007669"/>
    <property type="project" value="InterPro"/>
</dbReference>
<accession>A0A183DW72</accession>
<keyword evidence="3" id="KW-0732">Signal</keyword>
<keyword evidence="6" id="KW-1015">Disulfide bond</keyword>
<dbReference type="EMBL" id="UYRT01079786">
    <property type="protein sequence ID" value="VDN21392.1"/>
    <property type="molecule type" value="Genomic_DNA"/>
</dbReference>
<dbReference type="InterPro" id="IPR039798">
    <property type="entry name" value="Sulfhydryl_oxidase"/>
</dbReference>
<evidence type="ECO:0000313" key="11">
    <source>
        <dbReference type="WBParaSite" id="GPUH_0001297701-mRNA-1"/>
    </source>
</evidence>
<dbReference type="GO" id="GO:0000139">
    <property type="term" value="C:Golgi membrane"/>
    <property type="evidence" value="ECO:0007669"/>
    <property type="project" value="TreeGrafter"/>
</dbReference>
<dbReference type="SUPFAM" id="SSF69000">
    <property type="entry name" value="FAD-dependent thiol oxidase"/>
    <property type="match status" value="1"/>
</dbReference>
<organism evidence="11">
    <name type="scientific">Gongylonema pulchrum</name>
    <dbReference type="NCBI Taxonomy" id="637853"/>
    <lineage>
        <taxon>Eukaryota</taxon>
        <taxon>Metazoa</taxon>
        <taxon>Ecdysozoa</taxon>
        <taxon>Nematoda</taxon>
        <taxon>Chromadorea</taxon>
        <taxon>Rhabditida</taxon>
        <taxon>Spirurina</taxon>
        <taxon>Spiruromorpha</taxon>
        <taxon>Spiruroidea</taxon>
        <taxon>Gongylonematidae</taxon>
        <taxon>Gongylonema</taxon>
    </lineage>
</organism>
<dbReference type="InterPro" id="IPR036774">
    <property type="entry name" value="ERV/ALR_sulphydryl_oxid_sf"/>
</dbReference>
<dbReference type="AlphaFoldDB" id="A0A183DW72"/>
<dbReference type="PANTHER" id="PTHR22897">
    <property type="entry name" value="QUIESCIN Q6-RELATED SULFHYDRYL OXIDASE"/>
    <property type="match status" value="1"/>
</dbReference>
<dbReference type="OrthoDB" id="59470at2759"/>
<keyword evidence="10" id="KW-1185">Reference proteome</keyword>
<evidence type="ECO:0000256" key="4">
    <source>
        <dbReference type="ARBA" id="ARBA00022827"/>
    </source>
</evidence>
<comment type="cofactor">
    <cofactor evidence="1 7">
        <name>FAD</name>
        <dbReference type="ChEBI" id="CHEBI:57692"/>
    </cofactor>
</comment>
<dbReference type="EC" id="1.8.3.2" evidence="7"/>
<dbReference type="Pfam" id="PF04777">
    <property type="entry name" value="Evr1_Alr"/>
    <property type="match status" value="1"/>
</dbReference>
<dbReference type="PROSITE" id="PS51324">
    <property type="entry name" value="ERV_ALR"/>
    <property type="match status" value="1"/>
</dbReference>
<proteinExistence type="predicted"/>
<dbReference type="GO" id="GO:0003756">
    <property type="term" value="F:protein disulfide isomerase activity"/>
    <property type="evidence" value="ECO:0007669"/>
    <property type="project" value="TreeGrafter"/>
</dbReference>
<evidence type="ECO:0000256" key="5">
    <source>
        <dbReference type="ARBA" id="ARBA00023002"/>
    </source>
</evidence>
<keyword evidence="2 7" id="KW-0285">Flavoprotein</keyword>
<dbReference type="WBParaSite" id="GPUH_0001297701-mRNA-1">
    <property type="protein sequence ID" value="GPUH_0001297701-mRNA-1"/>
    <property type="gene ID" value="GPUH_0001297701"/>
</dbReference>
<evidence type="ECO:0000313" key="10">
    <source>
        <dbReference type="Proteomes" id="UP000271098"/>
    </source>
</evidence>
<evidence type="ECO:0000256" key="6">
    <source>
        <dbReference type="ARBA" id="ARBA00023157"/>
    </source>
</evidence>
<dbReference type="Gene3D" id="1.20.120.310">
    <property type="entry name" value="ERV/ALR sulfhydryl oxidase domain"/>
    <property type="match status" value="1"/>
</dbReference>
<dbReference type="GO" id="GO:0006457">
    <property type="term" value="P:protein folding"/>
    <property type="evidence" value="ECO:0007669"/>
    <property type="project" value="TreeGrafter"/>
</dbReference>
<name>A0A183DW72_9BILA</name>
<reference evidence="11" key="1">
    <citation type="submission" date="2016-06" db="UniProtKB">
        <authorList>
            <consortium name="WormBaseParasite"/>
        </authorList>
    </citation>
    <scope>IDENTIFICATION</scope>
</reference>
<dbReference type="PANTHER" id="PTHR22897:SF8">
    <property type="entry name" value="SULFHYDRYL OXIDASE"/>
    <property type="match status" value="1"/>
</dbReference>
<gene>
    <name evidence="9" type="ORF">GPUH_LOCUS12963</name>
</gene>
<reference evidence="9 10" key="2">
    <citation type="submission" date="2018-11" db="EMBL/GenBank/DDBJ databases">
        <authorList>
            <consortium name="Pathogen Informatics"/>
        </authorList>
    </citation>
    <scope>NUCLEOTIDE SEQUENCE [LARGE SCALE GENOMIC DNA]</scope>
</reference>
<dbReference type="GO" id="GO:0005615">
    <property type="term" value="C:extracellular space"/>
    <property type="evidence" value="ECO:0007669"/>
    <property type="project" value="TreeGrafter"/>
</dbReference>
<evidence type="ECO:0000256" key="2">
    <source>
        <dbReference type="ARBA" id="ARBA00022630"/>
    </source>
</evidence>
<evidence type="ECO:0000259" key="8">
    <source>
        <dbReference type="PROSITE" id="PS51324"/>
    </source>
</evidence>